<feature type="signal peptide" evidence="1">
    <location>
        <begin position="1"/>
        <end position="15"/>
    </location>
</feature>
<protein>
    <submittedName>
        <fullName evidence="2">Uncharacterized protein</fullName>
    </submittedName>
</protein>
<keyword evidence="3" id="KW-1185">Reference proteome</keyword>
<dbReference type="Proteomes" id="UP001381693">
    <property type="component" value="Unassembled WGS sequence"/>
</dbReference>
<evidence type="ECO:0000313" key="2">
    <source>
        <dbReference type="EMBL" id="KAK7068760.1"/>
    </source>
</evidence>
<gene>
    <name evidence="2" type="ORF">SK128_000564</name>
</gene>
<reference evidence="2 3" key="1">
    <citation type="submission" date="2023-11" db="EMBL/GenBank/DDBJ databases">
        <title>Halocaridina rubra genome assembly.</title>
        <authorList>
            <person name="Smith C."/>
        </authorList>
    </citation>
    <scope>NUCLEOTIDE SEQUENCE [LARGE SCALE GENOMIC DNA]</scope>
    <source>
        <strain evidence="2">EP-1</strain>
        <tissue evidence="2">Whole</tissue>
    </source>
</reference>
<feature type="chain" id="PRO_5042975703" evidence="1">
    <location>
        <begin position="16"/>
        <end position="95"/>
    </location>
</feature>
<evidence type="ECO:0000313" key="3">
    <source>
        <dbReference type="Proteomes" id="UP001381693"/>
    </source>
</evidence>
<evidence type="ECO:0000256" key="1">
    <source>
        <dbReference type="SAM" id="SignalP"/>
    </source>
</evidence>
<name>A0AAN8WMC0_HALRR</name>
<sequence>MKVTLLLALVAAAVAMPAPEPEADPQLLLTHPLAYSYPTIKTIKVEDLPKPTLPLTYSYPYGLPLSYTYGLNYPLGYPYTYPFVVKAAEEPAAEE</sequence>
<dbReference type="EMBL" id="JAXCGZ010017133">
    <property type="protein sequence ID" value="KAK7068760.1"/>
    <property type="molecule type" value="Genomic_DNA"/>
</dbReference>
<dbReference type="AlphaFoldDB" id="A0AAN8WMC0"/>
<accession>A0AAN8WMC0</accession>
<keyword evidence="1" id="KW-0732">Signal</keyword>
<comment type="caution">
    <text evidence="2">The sequence shown here is derived from an EMBL/GenBank/DDBJ whole genome shotgun (WGS) entry which is preliminary data.</text>
</comment>
<organism evidence="2 3">
    <name type="scientific">Halocaridina rubra</name>
    <name type="common">Hawaiian red shrimp</name>
    <dbReference type="NCBI Taxonomy" id="373956"/>
    <lineage>
        <taxon>Eukaryota</taxon>
        <taxon>Metazoa</taxon>
        <taxon>Ecdysozoa</taxon>
        <taxon>Arthropoda</taxon>
        <taxon>Crustacea</taxon>
        <taxon>Multicrustacea</taxon>
        <taxon>Malacostraca</taxon>
        <taxon>Eumalacostraca</taxon>
        <taxon>Eucarida</taxon>
        <taxon>Decapoda</taxon>
        <taxon>Pleocyemata</taxon>
        <taxon>Caridea</taxon>
        <taxon>Atyoidea</taxon>
        <taxon>Atyidae</taxon>
        <taxon>Halocaridina</taxon>
    </lineage>
</organism>
<proteinExistence type="predicted"/>